<dbReference type="Proteomes" id="UP001283361">
    <property type="component" value="Unassembled WGS sequence"/>
</dbReference>
<evidence type="ECO:0000256" key="1">
    <source>
        <dbReference type="SAM" id="MobiDB-lite"/>
    </source>
</evidence>
<proteinExistence type="predicted"/>
<sequence length="82" mass="9145">MASNDVTQINISTEPVPGASPSFESTRNIICTIRNDFIVLQKYTKRSTETTPLEHLETRLAFITLRMVCLLKSDTVTQTEGA</sequence>
<evidence type="ECO:0000313" key="3">
    <source>
        <dbReference type="Proteomes" id="UP001283361"/>
    </source>
</evidence>
<organism evidence="2 3">
    <name type="scientific">Elysia crispata</name>
    <name type="common">lettuce slug</name>
    <dbReference type="NCBI Taxonomy" id="231223"/>
    <lineage>
        <taxon>Eukaryota</taxon>
        <taxon>Metazoa</taxon>
        <taxon>Spiralia</taxon>
        <taxon>Lophotrochozoa</taxon>
        <taxon>Mollusca</taxon>
        <taxon>Gastropoda</taxon>
        <taxon>Heterobranchia</taxon>
        <taxon>Euthyneura</taxon>
        <taxon>Panpulmonata</taxon>
        <taxon>Sacoglossa</taxon>
        <taxon>Placobranchoidea</taxon>
        <taxon>Plakobranchidae</taxon>
        <taxon>Elysia</taxon>
    </lineage>
</organism>
<feature type="region of interest" description="Disordered" evidence="1">
    <location>
        <begin position="1"/>
        <end position="22"/>
    </location>
</feature>
<feature type="compositionally biased region" description="Polar residues" evidence="1">
    <location>
        <begin position="1"/>
        <end position="13"/>
    </location>
</feature>
<dbReference type="AlphaFoldDB" id="A0AAE0YDB9"/>
<reference evidence="2" key="1">
    <citation type="journal article" date="2023" name="G3 (Bethesda)">
        <title>A reference genome for the long-term kleptoplast-retaining sea slug Elysia crispata morphotype clarki.</title>
        <authorList>
            <person name="Eastman K.E."/>
            <person name="Pendleton A.L."/>
            <person name="Shaikh M.A."/>
            <person name="Suttiyut T."/>
            <person name="Ogas R."/>
            <person name="Tomko P."/>
            <person name="Gavelis G."/>
            <person name="Widhalm J.R."/>
            <person name="Wisecaver J.H."/>
        </authorList>
    </citation>
    <scope>NUCLEOTIDE SEQUENCE</scope>
    <source>
        <strain evidence="2">ECLA1</strain>
    </source>
</reference>
<protein>
    <submittedName>
        <fullName evidence="2">Uncharacterized protein</fullName>
    </submittedName>
</protein>
<gene>
    <name evidence="2" type="ORF">RRG08_011323</name>
</gene>
<keyword evidence="3" id="KW-1185">Reference proteome</keyword>
<dbReference type="EMBL" id="JAWDGP010006457">
    <property type="protein sequence ID" value="KAK3740861.1"/>
    <property type="molecule type" value="Genomic_DNA"/>
</dbReference>
<comment type="caution">
    <text evidence="2">The sequence shown here is derived from an EMBL/GenBank/DDBJ whole genome shotgun (WGS) entry which is preliminary data.</text>
</comment>
<name>A0AAE0YDB9_9GAST</name>
<evidence type="ECO:0000313" key="2">
    <source>
        <dbReference type="EMBL" id="KAK3740861.1"/>
    </source>
</evidence>
<accession>A0AAE0YDB9</accession>